<evidence type="ECO:0000313" key="2">
    <source>
        <dbReference type="EMBL" id="RFF40854.1"/>
    </source>
</evidence>
<evidence type="ECO:0000259" key="1">
    <source>
        <dbReference type="Pfam" id="PF00903"/>
    </source>
</evidence>
<dbReference type="Proteomes" id="UP000259570">
    <property type="component" value="Unassembled WGS sequence"/>
</dbReference>
<name>A0A3E1KPW1_9XANT</name>
<feature type="domain" description="Glyoxalase/fosfomycin resistance/dioxygenase" evidence="1">
    <location>
        <begin position="41"/>
        <end position="129"/>
    </location>
</feature>
<dbReference type="InterPro" id="IPR029068">
    <property type="entry name" value="Glyas_Bleomycin-R_OHBP_Dase"/>
</dbReference>
<comment type="caution">
    <text evidence="2">The sequence shown here is derived from an EMBL/GenBank/DDBJ whole genome shotgun (WGS) entry which is preliminary data.</text>
</comment>
<evidence type="ECO:0000313" key="3">
    <source>
        <dbReference type="Proteomes" id="UP000259570"/>
    </source>
</evidence>
<dbReference type="SUPFAM" id="SSF54593">
    <property type="entry name" value="Glyoxalase/Bleomycin resistance protein/Dihydroxybiphenyl dioxygenase"/>
    <property type="match status" value="1"/>
</dbReference>
<dbReference type="InterPro" id="IPR004360">
    <property type="entry name" value="Glyas_Fos-R_dOase_dom"/>
</dbReference>
<dbReference type="Gene3D" id="3.10.180.10">
    <property type="entry name" value="2,3-Dihydroxybiphenyl 1,2-Dioxygenase, domain 1"/>
    <property type="match status" value="1"/>
</dbReference>
<gene>
    <name evidence="2" type="ORF">DZD52_06205</name>
</gene>
<reference evidence="2 3" key="1">
    <citation type="submission" date="2018-08" db="EMBL/GenBank/DDBJ databases">
        <title>Genome sequencing of X. nasturtii WHRI 8984.</title>
        <authorList>
            <person name="Studholme D.J."/>
            <person name="Mchugh J."/>
            <person name="Vicente J."/>
        </authorList>
    </citation>
    <scope>NUCLEOTIDE SEQUENCE [LARGE SCALE GENOMIC DNA]</scope>
    <source>
        <strain evidence="2 3">WHRI 8984</strain>
    </source>
</reference>
<dbReference type="Pfam" id="PF00903">
    <property type="entry name" value="Glyoxalase"/>
    <property type="match status" value="1"/>
</dbReference>
<dbReference type="OrthoDB" id="9800438at2"/>
<dbReference type="PANTHER" id="PTHR35006">
    <property type="entry name" value="GLYOXALASE FAMILY PROTEIN (AFU_ORTHOLOGUE AFUA_5G14830)"/>
    <property type="match status" value="1"/>
</dbReference>
<dbReference type="PANTHER" id="PTHR35006:SF2">
    <property type="entry name" value="GLYOXALASE FAMILY PROTEIN (AFU_ORTHOLOGUE AFUA_5G14830)"/>
    <property type="match status" value="1"/>
</dbReference>
<organism evidence="2 3">
    <name type="scientific">Xanthomonas nasturtii</name>
    <dbReference type="NCBI Taxonomy" id="1843581"/>
    <lineage>
        <taxon>Bacteria</taxon>
        <taxon>Pseudomonadati</taxon>
        <taxon>Pseudomonadota</taxon>
        <taxon>Gammaproteobacteria</taxon>
        <taxon>Lysobacterales</taxon>
        <taxon>Lysobacteraceae</taxon>
        <taxon>Xanthomonas</taxon>
    </lineage>
</organism>
<dbReference type="AlphaFoldDB" id="A0A3E1KPW1"/>
<accession>A0A3E1KPW1</accession>
<proteinExistence type="predicted"/>
<protein>
    <recommendedName>
        <fullName evidence="1">Glyoxalase/fosfomycin resistance/dioxygenase domain-containing protein</fullName>
    </recommendedName>
</protein>
<sequence length="147" mass="16031">MPGRKQLRQFHQRAVSVQQSVAVRLQWCLRVRTHQLPLVSTAPARRVCLLQCEAGADGAHLSDRDTVAQGVLTGRHHLAFQAHDVAMVQAFHQAALANGGRDNGAPGLRPYHPRYYAAFVLAPDGNTIEAVVHGVAQHSADAMQITF</sequence>
<dbReference type="EMBL" id="QUZM01000008">
    <property type="protein sequence ID" value="RFF40854.1"/>
    <property type="molecule type" value="Genomic_DNA"/>
</dbReference>